<reference evidence="2" key="1">
    <citation type="submission" date="2014-11" db="EMBL/GenBank/DDBJ databases">
        <authorList>
            <person name="Amaro Gonzalez C."/>
        </authorList>
    </citation>
    <scope>NUCLEOTIDE SEQUENCE</scope>
</reference>
<reference evidence="2" key="2">
    <citation type="journal article" date="2015" name="Fish Shellfish Immunol.">
        <title>Early steps in the European eel (Anguilla anguilla)-Vibrio vulnificus interaction in the gills: Role of the RtxA13 toxin.</title>
        <authorList>
            <person name="Callol A."/>
            <person name="Pajuelo D."/>
            <person name="Ebbesson L."/>
            <person name="Teles M."/>
            <person name="MacKenzie S."/>
            <person name="Amaro C."/>
        </authorList>
    </citation>
    <scope>NUCLEOTIDE SEQUENCE</scope>
</reference>
<feature type="compositionally biased region" description="Polar residues" evidence="1">
    <location>
        <begin position="12"/>
        <end position="25"/>
    </location>
</feature>
<protein>
    <submittedName>
        <fullName evidence="2">Uncharacterized protein</fullName>
    </submittedName>
</protein>
<feature type="compositionally biased region" description="Basic and acidic residues" evidence="1">
    <location>
        <begin position="1"/>
        <end position="10"/>
    </location>
</feature>
<evidence type="ECO:0000313" key="2">
    <source>
        <dbReference type="EMBL" id="JAI06876.1"/>
    </source>
</evidence>
<accession>A0A0E9XYF6</accession>
<organism evidence="2">
    <name type="scientific">Anguilla anguilla</name>
    <name type="common">European freshwater eel</name>
    <name type="synonym">Muraena anguilla</name>
    <dbReference type="NCBI Taxonomy" id="7936"/>
    <lineage>
        <taxon>Eukaryota</taxon>
        <taxon>Metazoa</taxon>
        <taxon>Chordata</taxon>
        <taxon>Craniata</taxon>
        <taxon>Vertebrata</taxon>
        <taxon>Euteleostomi</taxon>
        <taxon>Actinopterygii</taxon>
        <taxon>Neopterygii</taxon>
        <taxon>Teleostei</taxon>
        <taxon>Anguilliformes</taxon>
        <taxon>Anguillidae</taxon>
        <taxon>Anguilla</taxon>
    </lineage>
</organism>
<feature type="region of interest" description="Disordered" evidence="1">
    <location>
        <begin position="1"/>
        <end position="25"/>
    </location>
</feature>
<dbReference type="EMBL" id="GBXM01001702">
    <property type="protein sequence ID" value="JAI06876.1"/>
    <property type="molecule type" value="Transcribed_RNA"/>
</dbReference>
<proteinExistence type="predicted"/>
<dbReference type="AlphaFoldDB" id="A0A0E9XYF6"/>
<sequence>MSSIERRENHLPFSQDTYSTVQNMT</sequence>
<name>A0A0E9XYF6_ANGAN</name>
<evidence type="ECO:0000256" key="1">
    <source>
        <dbReference type="SAM" id="MobiDB-lite"/>
    </source>
</evidence>